<proteinExistence type="predicted"/>
<dbReference type="InterPro" id="IPR013078">
    <property type="entry name" value="His_Pase_superF_clade-1"/>
</dbReference>
<dbReference type="InterPro" id="IPR029033">
    <property type="entry name" value="His_PPase_superfam"/>
</dbReference>
<evidence type="ECO:0000313" key="11">
    <source>
        <dbReference type="EMBL" id="EOQ99590.1"/>
    </source>
</evidence>
<dbReference type="PROSITE" id="PS51038">
    <property type="entry name" value="BAH"/>
    <property type="match status" value="1"/>
</dbReference>
<keyword evidence="4" id="KW-0805">Transcription regulation</keyword>
<dbReference type="OrthoDB" id="1742084at2759"/>
<dbReference type="Gene3D" id="2.30.30.490">
    <property type="match status" value="1"/>
</dbReference>
<name>R9AHQ4_WALI9</name>
<dbReference type="PANTHER" id="PTHR16062">
    <property type="entry name" value="SWI/SNF-RELATED"/>
    <property type="match status" value="1"/>
</dbReference>
<feature type="domain" description="Bromo" evidence="9">
    <location>
        <begin position="8"/>
        <end position="78"/>
    </location>
</feature>
<dbReference type="SUPFAM" id="SSF53254">
    <property type="entry name" value="Phosphoglycerate mutase-like"/>
    <property type="match status" value="1"/>
</dbReference>
<dbReference type="GO" id="GO:0003682">
    <property type="term" value="F:chromatin binding"/>
    <property type="evidence" value="ECO:0007669"/>
    <property type="project" value="InterPro"/>
</dbReference>
<dbReference type="GO" id="GO:0016586">
    <property type="term" value="C:RSC-type complex"/>
    <property type="evidence" value="ECO:0007669"/>
    <property type="project" value="InterPro"/>
</dbReference>
<keyword evidence="3" id="KW-0156">Chromatin regulator</keyword>
<dbReference type="EMBL" id="KE007240">
    <property type="protein sequence ID" value="EOQ99590.1"/>
    <property type="molecule type" value="Genomic_DNA"/>
</dbReference>
<dbReference type="InterPro" id="IPR036427">
    <property type="entry name" value="Bromodomain-like_sf"/>
</dbReference>
<dbReference type="RefSeq" id="XP_009269578.1">
    <property type="nucleotide sequence ID" value="XM_009271303.1"/>
</dbReference>
<keyword evidence="7" id="KW-0539">Nucleus</keyword>
<dbReference type="Pfam" id="PF01426">
    <property type="entry name" value="BAH"/>
    <property type="match status" value="1"/>
</dbReference>
<dbReference type="OMA" id="FCDHPVE"/>
<dbReference type="AlphaFoldDB" id="R9AHQ4"/>
<keyword evidence="12" id="KW-1185">Reference proteome</keyword>
<dbReference type="GO" id="GO:0006368">
    <property type="term" value="P:transcription elongation by RNA polymerase II"/>
    <property type="evidence" value="ECO:0007669"/>
    <property type="project" value="TreeGrafter"/>
</dbReference>
<evidence type="ECO:0000259" key="9">
    <source>
        <dbReference type="PROSITE" id="PS50014"/>
    </source>
</evidence>
<dbReference type="Pfam" id="PF00300">
    <property type="entry name" value="His_Phos_1"/>
    <property type="match status" value="1"/>
</dbReference>
<dbReference type="eggNOG" id="KOG1827">
    <property type="taxonomic scope" value="Eukaryota"/>
</dbReference>
<dbReference type="InterPro" id="IPR001487">
    <property type="entry name" value="Bromodomain"/>
</dbReference>
<dbReference type="SUPFAM" id="SSF47370">
    <property type="entry name" value="Bromodomain"/>
    <property type="match status" value="1"/>
</dbReference>
<dbReference type="InterPro" id="IPR043151">
    <property type="entry name" value="BAH_sf"/>
</dbReference>
<dbReference type="SMART" id="SM00439">
    <property type="entry name" value="BAH"/>
    <property type="match status" value="1"/>
</dbReference>
<accession>R9AHQ4</accession>
<dbReference type="PANTHER" id="PTHR16062:SF21">
    <property type="entry name" value="CHROMATIN STRUCTURE-REMODELING COMPLEX SUBUNIT RSC1-RELATED"/>
    <property type="match status" value="1"/>
</dbReference>
<keyword evidence="5 8" id="KW-0103">Bromodomain</keyword>
<evidence type="ECO:0000313" key="12">
    <source>
        <dbReference type="Proteomes" id="UP000014064"/>
    </source>
</evidence>
<evidence type="ECO:0000256" key="4">
    <source>
        <dbReference type="ARBA" id="ARBA00023015"/>
    </source>
</evidence>
<keyword evidence="2" id="KW-0677">Repeat</keyword>
<dbReference type="PROSITE" id="PS50014">
    <property type="entry name" value="BROMODOMAIN_2"/>
    <property type="match status" value="1"/>
</dbReference>
<organism evidence="11 12">
    <name type="scientific">Wallemia ichthyophaga (strain EXF-994 / CBS 113033)</name>
    <dbReference type="NCBI Taxonomy" id="1299270"/>
    <lineage>
        <taxon>Eukaryota</taxon>
        <taxon>Fungi</taxon>
        <taxon>Dikarya</taxon>
        <taxon>Basidiomycota</taxon>
        <taxon>Wallemiomycotina</taxon>
        <taxon>Wallemiomycetes</taxon>
        <taxon>Wallemiales</taxon>
        <taxon>Wallemiaceae</taxon>
        <taxon>Wallemia</taxon>
    </lineage>
</organism>
<evidence type="ECO:0000256" key="3">
    <source>
        <dbReference type="ARBA" id="ARBA00022853"/>
    </source>
</evidence>
<keyword evidence="6" id="KW-0804">Transcription</keyword>
<evidence type="ECO:0000256" key="8">
    <source>
        <dbReference type="PROSITE-ProRule" id="PRU00035"/>
    </source>
</evidence>
<evidence type="ECO:0000259" key="10">
    <source>
        <dbReference type="PROSITE" id="PS51038"/>
    </source>
</evidence>
<evidence type="ECO:0000256" key="7">
    <source>
        <dbReference type="ARBA" id="ARBA00023242"/>
    </source>
</evidence>
<evidence type="ECO:0000256" key="2">
    <source>
        <dbReference type="ARBA" id="ARBA00022737"/>
    </source>
</evidence>
<dbReference type="GO" id="GO:0006338">
    <property type="term" value="P:chromatin remodeling"/>
    <property type="evidence" value="ECO:0007669"/>
    <property type="project" value="InterPro"/>
</dbReference>
<protein>
    <submittedName>
        <fullName evidence="11">Chromatin structure-remodeling complex subunit rsc1</fullName>
    </submittedName>
</protein>
<dbReference type="Proteomes" id="UP000014064">
    <property type="component" value="Unassembled WGS sequence"/>
</dbReference>
<evidence type="ECO:0000256" key="6">
    <source>
        <dbReference type="ARBA" id="ARBA00023163"/>
    </source>
</evidence>
<evidence type="ECO:0000256" key="1">
    <source>
        <dbReference type="ARBA" id="ARBA00004123"/>
    </source>
</evidence>
<dbReference type="InterPro" id="IPR001025">
    <property type="entry name" value="BAH_dom"/>
</dbReference>
<feature type="domain" description="BAH" evidence="10">
    <location>
        <begin position="153"/>
        <end position="275"/>
    </location>
</feature>
<dbReference type="Pfam" id="PF00439">
    <property type="entry name" value="Bromodomain"/>
    <property type="match status" value="1"/>
</dbReference>
<dbReference type="InterPro" id="IPR037382">
    <property type="entry name" value="Rsc/polybromo"/>
</dbReference>
<sequence length="771" mass="87594">MRFVKDSFNRPIFEQFEFIPDQAQDPYFHSIVTDPFSLSQLEKNVNSGFYITTRAFESDLFRAFDAFRLGSPIGSLRYGNVNILQRFYVGLFAPSHLTLPQEFNFASAKAGPGNPFAEELAEGQPGMEGVGPATSRILTRHRYFKDDAQFRDLHLNMGDWVHIINPDDATKPIPAQLFKVFTPDYSSHIHITVCRYYRPEQTVHAPYRTFYEDEVFKSGNYVDLPIEDLLEKTFVMFATKYSRGRPKEHLWDKRRPLYVVEHRYSPKSKTETGGFSKIKSWNACIPEEVRKTEYEMDSYDDQQKPASLMSPFMRGIEGPGRIDENAPPPQEVGPVAVSNAAIVAEQVKLMPEGAMVSASQAGQGSMLLKKQQKDYMLQQTTQASKKIQGELKKTTPIYDKPSVKRDRKGKELKELDRSIQSMCKKRNLGDHGEVTTIPEETAAFFERDAETNKLKWFSGMPMILPKRGQTAYSAEYLLHRLEGEPQTKKSKTLPSISEESLHAFDDFCRNTFETQKESRAETNTTALNASEPLLLEPIGLTVAAEDRDTPLAAYGVDQANQLAEHLRSSYNASSIYSSPFHRCLQTSQPTSQAFSLPIRVEPGIQEWFHENPPNKAPTLHPQPVYTDLKAKFGEIDTQYKPTFYPNRHGESLEQLHERCKIALANLIRREERRGVSGTILLFTHAASAIALGRGLLNDPDRNIRAGCASYSEYVRRGDAWEITKNGNSDHLIQGEERHWDFSLSTREYEDGLQGTENLDQGEWGLVPEARL</sequence>
<dbReference type="Gene3D" id="1.20.920.10">
    <property type="entry name" value="Bromodomain-like"/>
    <property type="match status" value="1"/>
</dbReference>
<gene>
    <name evidence="11" type="ORF">J056_001675</name>
</gene>
<dbReference type="STRING" id="1299270.R9AHQ4"/>
<reference evidence="12" key="1">
    <citation type="journal article" date="2013" name="BMC Genomics">
        <title>Genome and transcriptome sequencing of the halophilic fungus Wallemia ichthyophaga: haloadaptations present and absent.</title>
        <authorList>
            <person name="Zajc J."/>
            <person name="Liu Y."/>
            <person name="Dai W."/>
            <person name="Yang Z."/>
            <person name="Hu J."/>
            <person name="Gostincar C."/>
            <person name="Gunde-Cimerman N."/>
        </authorList>
    </citation>
    <scope>NUCLEOTIDE SEQUENCE [LARGE SCALE GENOMIC DNA]</scope>
    <source>
        <strain evidence="12">EXF-994 / CBS 113033</strain>
    </source>
</reference>
<dbReference type="Gene3D" id="3.40.50.1240">
    <property type="entry name" value="Phosphoglycerate mutase-like"/>
    <property type="match status" value="1"/>
</dbReference>
<evidence type="ECO:0000256" key="5">
    <source>
        <dbReference type="ARBA" id="ARBA00023117"/>
    </source>
</evidence>
<dbReference type="HOGENOM" id="CLU_362563_0_0_1"/>
<dbReference type="KEGG" id="wic:J056_001675"/>
<dbReference type="CDD" id="cd07067">
    <property type="entry name" value="HP_PGM_like"/>
    <property type="match status" value="1"/>
</dbReference>
<comment type="subcellular location">
    <subcellularLocation>
        <location evidence="1">Nucleus</location>
    </subcellularLocation>
</comment>
<dbReference type="GeneID" id="20374627"/>